<name>A0A556QR51_9BACT</name>
<proteinExistence type="predicted"/>
<dbReference type="GO" id="GO:0090313">
    <property type="term" value="P:regulation of protein targeting to membrane"/>
    <property type="evidence" value="ECO:0007669"/>
    <property type="project" value="TreeGrafter"/>
</dbReference>
<accession>A0A556QR51</accession>
<protein>
    <submittedName>
        <fullName evidence="1">Uncharacterized protein</fullName>
    </submittedName>
</protein>
<dbReference type="PANTHER" id="PTHR30441">
    <property type="entry name" value="DUF748 DOMAIN-CONTAINING PROTEIN"/>
    <property type="match status" value="1"/>
</dbReference>
<dbReference type="Proteomes" id="UP000315648">
    <property type="component" value="Unassembled WGS sequence"/>
</dbReference>
<keyword evidence="2" id="KW-1185">Reference proteome</keyword>
<dbReference type="EMBL" id="VMBG01000001">
    <property type="protein sequence ID" value="TSJ79099.1"/>
    <property type="molecule type" value="Genomic_DNA"/>
</dbReference>
<organism evidence="1 2">
    <name type="scientific">Rariglobus hedericola</name>
    <dbReference type="NCBI Taxonomy" id="2597822"/>
    <lineage>
        <taxon>Bacteria</taxon>
        <taxon>Pseudomonadati</taxon>
        <taxon>Verrucomicrobiota</taxon>
        <taxon>Opitutia</taxon>
        <taxon>Opitutales</taxon>
        <taxon>Opitutaceae</taxon>
        <taxon>Rariglobus</taxon>
    </lineage>
</organism>
<comment type="caution">
    <text evidence="1">The sequence shown here is derived from an EMBL/GenBank/DDBJ whole genome shotgun (WGS) entry which is preliminary data.</text>
</comment>
<dbReference type="RefSeq" id="WP_144229442.1">
    <property type="nucleotide sequence ID" value="NZ_CBCRVV010000005.1"/>
</dbReference>
<dbReference type="AlphaFoldDB" id="A0A556QR51"/>
<gene>
    <name evidence="1" type="ORF">FPL22_07350</name>
</gene>
<dbReference type="OrthoDB" id="176399at2"/>
<dbReference type="PANTHER" id="PTHR30441:SF8">
    <property type="entry name" value="DUF748 DOMAIN-CONTAINING PROTEIN"/>
    <property type="match status" value="1"/>
</dbReference>
<sequence>MRRLRQAWKVCGWCTRHGFRASLWTTWLLLLAALAGQIHLLSSRRVPVPDPLHQIALRQLAVHGVHFDYDRALMDFYGHVILENVRIGSIKTPATPLITARSVYVHIDPWLALAGRIEIEEIRVGGLDLHLPPSLSPSGIDEVPVSNIDLGIRPRGRRMELSYFTGYIGRLPVQVSGLFDIPEQQSGDTTPDPTIESITRAWVGVARHAATAQAWLAPVEAPRLHIRLDETSAAISIHADSIDVGAFPSSRFAGKLTDIEVRTTLPIASLLTSSLVLQGSIGELALDRQITAGGLIFQLNTAAGFDPRSLELQLGSLRWKNIEVGPLAITAAQPTSGFITTDTSFTLAGAAWRLQASATPANGTAQVSLNGFIGDDTLAFAGGLIDRDLSSLLDPDQPAPVYATASFGPGWKLTHASGRLHSGFVLVGGVPLDETGTEFTYDGAYVVCDNLVLRLGNSLAHGSYEMDTKTMDFRFLLTGSLRPDGISPWFHAWWTNFWRTFDFSRGLPVADVDVRGRWGDLTATQVFVQADGPDIGLKGVDFDRVRTRLFLRPHWFDIRYFEVNRAGNEASGWLSRSLDLQKDTWTYMEFDVDSGLPLETISRLFPDESAELLAPYKFSQPPSLRLSGRVDSDASPSGKQEHIDIGLTSTGAMTYHDFPLSDLEVQARLRDDRIELPALAVNFAGGHATGQARLWGEPDKRRLAFDISLAKANLGSVTQALTLLQPAPVAPVAPLTAKAAEAARIRQERLDRGSLDFNLAAEGLYSDFYTYKGGGRARITGAELAQLNLFGPLSEALHGTFFNLGSFSLNTVDAPFTLDGEQVHFDNLRVTGPSALLQAKGDYHLRDSRLAFNAKIHPFDENPSMVGTAVDFVLTPFSKVFEVKLQGTLAKPSWIFAYGPSRWINTITGGEKTAAPAPVSKGP</sequence>
<reference evidence="1 2" key="1">
    <citation type="submission" date="2019-07" db="EMBL/GenBank/DDBJ databases">
        <title>Description of 53C-WASEF.</title>
        <authorList>
            <person name="Pitt A."/>
            <person name="Hahn M.W."/>
        </authorList>
    </citation>
    <scope>NUCLEOTIDE SEQUENCE [LARGE SCALE GENOMIC DNA]</scope>
    <source>
        <strain evidence="1 2">53C-WASEF</strain>
    </source>
</reference>
<dbReference type="InterPro" id="IPR052894">
    <property type="entry name" value="AsmA-related"/>
</dbReference>
<dbReference type="GO" id="GO:0005886">
    <property type="term" value="C:plasma membrane"/>
    <property type="evidence" value="ECO:0007669"/>
    <property type="project" value="TreeGrafter"/>
</dbReference>
<evidence type="ECO:0000313" key="2">
    <source>
        <dbReference type="Proteomes" id="UP000315648"/>
    </source>
</evidence>
<evidence type="ECO:0000313" key="1">
    <source>
        <dbReference type="EMBL" id="TSJ79099.1"/>
    </source>
</evidence>